<gene>
    <name evidence="1" type="ordered locus">NT01EI_1983</name>
</gene>
<protein>
    <submittedName>
        <fullName evidence="1">Uncharacterized protein</fullName>
    </submittedName>
</protein>
<dbReference type="AlphaFoldDB" id="C5BA38"/>
<sequence length="102" mass="11555">MGRQKWLSGFPELLTDDFSCHAYYMGIDVIRINSVLLAALNRTFSELNAQITHLGVSLTVRNYDSQVTEALAMLCVLNKMTRAGMPDSRNQRWGCRSVILFI</sequence>
<dbReference type="KEGG" id="eic:NT01EI_1983"/>
<dbReference type="Proteomes" id="UP000001485">
    <property type="component" value="Chromosome"/>
</dbReference>
<organism evidence="1 2">
    <name type="scientific">Edwardsiella ictaluri (strain 93-146)</name>
    <dbReference type="NCBI Taxonomy" id="634503"/>
    <lineage>
        <taxon>Bacteria</taxon>
        <taxon>Pseudomonadati</taxon>
        <taxon>Pseudomonadota</taxon>
        <taxon>Gammaproteobacteria</taxon>
        <taxon>Enterobacterales</taxon>
        <taxon>Hafniaceae</taxon>
        <taxon>Edwardsiella</taxon>
    </lineage>
</organism>
<evidence type="ECO:0000313" key="1">
    <source>
        <dbReference type="EMBL" id="ACR69159.1"/>
    </source>
</evidence>
<reference evidence="1 2" key="2">
    <citation type="journal article" date="2012" name="J. Bacteriol.">
        <title>Genome Sequence of Edwardsiella ictaluri 93-146, a Strain Associated with a Natural Channel Catfish Outbreak of Enteric Septicemia of Catfish.</title>
        <authorList>
            <person name="Williams M.L."/>
            <person name="Gillaspy A.F."/>
            <person name="Dyer D.W."/>
            <person name="Thune R.L."/>
            <person name="Waldbieser G.C."/>
            <person name="Schuster S.C."/>
            <person name="Gipson J."/>
            <person name="Zaitshik J."/>
            <person name="Landry C."/>
            <person name="Banes M.M."/>
            <person name="Lawrence M.L."/>
        </authorList>
    </citation>
    <scope>NUCLEOTIDE SEQUENCE [LARGE SCALE GENOMIC DNA]</scope>
    <source>
        <strain evidence="1 2">93-146</strain>
    </source>
</reference>
<name>C5BA38_EDWI9</name>
<proteinExistence type="predicted"/>
<evidence type="ECO:0000313" key="2">
    <source>
        <dbReference type="Proteomes" id="UP000001485"/>
    </source>
</evidence>
<dbReference type="EMBL" id="CP001600">
    <property type="protein sequence ID" value="ACR69159.1"/>
    <property type="molecule type" value="Genomic_DNA"/>
</dbReference>
<dbReference type="HOGENOM" id="CLU_2272941_0_0_6"/>
<accession>C5BA38</accession>
<reference evidence="2" key="1">
    <citation type="submission" date="2009-03" db="EMBL/GenBank/DDBJ databases">
        <title>Complete genome sequence of Edwardsiella ictaluri 93-146.</title>
        <authorList>
            <person name="Williams M.L."/>
            <person name="Gillaspy A.F."/>
            <person name="Dyer D.W."/>
            <person name="Thune R.L."/>
            <person name="Waldbieser G.C."/>
            <person name="Schuster S.C."/>
            <person name="Gipson J."/>
            <person name="Zaitshik J."/>
            <person name="Landry C."/>
            <person name="Lawrence M.L."/>
        </authorList>
    </citation>
    <scope>NUCLEOTIDE SEQUENCE [LARGE SCALE GENOMIC DNA]</scope>
    <source>
        <strain evidence="2">93-146</strain>
    </source>
</reference>